<keyword evidence="3" id="KW-0560">Oxidoreductase</keyword>
<dbReference type="EMBL" id="AODG01000007">
    <property type="protein sequence ID" value="EUJ28640.1"/>
    <property type="molecule type" value="Genomic_DNA"/>
</dbReference>
<evidence type="ECO:0000256" key="3">
    <source>
        <dbReference type="ARBA" id="ARBA00023002"/>
    </source>
</evidence>
<evidence type="ECO:0000256" key="1">
    <source>
        <dbReference type="ARBA" id="ARBA00004496"/>
    </source>
</evidence>
<dbReference type="FunFam" id="3.40.109.10:FF:000001">
    <property type="entry name" value="Nitroreductase family"/>
    <property type="match status" value="1"/>
</dbReference>
<gene>
    <name evidence="5" type="ORF">LMUR_06097</name>
</gene>
<dbReference type="InterPro" id="IPR033877">
    <property type="entry name" value="Frm2/Hbn1"/>
</dbReference>
<comment type="caution">
    <text evidence="5">The sequence shown here is derived from an EMBL/GenBank/DDBJ whole genome shotgun (WGS) entry which is preliminary data.</text>
</comment>
<feature type="domain" description="Nitroreductase" evidence="4">
    <location>
        <begin position="9"/>
        <end position="177"/>
    </location>
</feature>
<dbReference type="PANTHER" id="PTHR43035:SF1">
    <property type="entry name" value="FATTY ACID REPRESSION MUTANT PROTEIN 2-RELATED"/>
    <property type="match status" value="1"/>
</dbReference>
<reference evidence="5 6" key="1">
    <citation type="submission" date="2012-12" db="EMBL/GenBank/DDBJ databases">
        <title>Novel taxa of Listeriaceae from agricultural environments in the United States.</title>
        <authorList>
            <person name="den Bakker H.C."/>
            <person name="Allred A."/>
            <person name="Warchocki S."/>
            <person name="Wright E.M."/>
            <person name="Burrell A."/>
            <person name="Nightingale K.K."/>
            <person name="Kephart D."/>
            <person name="Wiedmann M."/>
        </authorList>
    </citation>
    <scope>NUCLEOTIDE SEQUENCE [LARGE SCALE GENOMIC DNA]</scope>
    <source>
        <strain evidence="5 6">FSL F6-1183</strain>
    </source>
</reference>
<evidence type="ECO:0000259" key="4">
    <source>
        <dbReference type="Pfam" id="PF00881"/>
    </source>
</evidence>
<sequence length="199" mass="22428">MASTFLETIKNRRSIYAIDKNVTLSQSEIEATIKETVKNTPSAFNSQSSRVVILFGEHHEKLWTIVKDTLKNIVPEDAFEATEQRINSFQAGFGTVLFFEDTAVVKGLQEQFAAYAENFPLWSEQSTGITQHAVWVALAEIGLGASLQHYNPLIDDAVKAEWDIPASWNLRAQMPFGNIAQPAGEKEYIADEDRFRVFR</sequence>
<comment type="subcellular location">
    <subcellularLocation>
        <location evidence="1">Cytoplasm</location>
    </subcellularLocation>
</comment>
<dbReference type="GO" id="GO:0034599">
    <property type="term" value="P:cellular response to oxidative stress"/>
    <property type="evidence" value="ECO:0007669"/>
    <property type="project" value="InterPro"/>
</dbReference>
<dbReference type="Proteomes" id="UP000019251">
    <property type="component" value="Unassembled WGS sequence"/>
</dbReference>
<dbReference type="SUPFAM" id="SSF55469">
    <property type="entry name" value="FMN-dependent nitroreductase-like"/>
    <property type="match status" value="1"/>
</dbReference>
<dbReference type="PANTHER" id="PTHR43035">
    <property type="entry name" value="FATTY ACID REPRESSION MUTANT PROTEIN 2-RELATED"/>
    <property type="match status" value="1"/>
</dbReference>
<dbReference type="RefSeq" id="WP_036105299.1">
    <property type="nucleotide sequence ID" value="NZ_AODG01000007.1"/>
</dbReference>
<dbReference type="GO" id="GO:0016491">
    <property type="term" value="F:oxidoreductase activity"/>
    <property type="evidence" value="ECO:0007669"/>
    <property type="project" value="UniProtKB-KW"/>
</dbReference>
<dbReference type="InterPro" id="IPR029479">
    <property type="entry name" value="Nitroreductase"/>
</dbReference>
<accession>A0A829R755</accession>
<keyword evidence="2" id="KW-0963">Cytoplasm</keyword>
<evidence type="ECO:0000313" key="6">
    <source>
        <dbReference type="Proteomes" id="UP000019251"/>
    </source>
</evidence>
<proteinExistence type="predicted"/>
<dbReference type="CDD" id="cd02140">
    <property type="entry name" value="Frm2-like"/>
    <property type="match status" value="1"/>
</dbReference>
<dbReference type="AlphaFoldDB" id="A0A829R755"/>
<dbReference type="Gene3D" id="3.40.109.10">
    <property type="entry name" value="NADH Oxidase"/>
    <property type="match status" value="1"/>
</dbReference>
<dbReference type="GO" id="GO:0005737">
    <property type="term" value="C:cytoplasm"/>
    <property type="evidence" value="ECO:0007669"/>
    <property type="project" value="UniProtKB-SubCell"/>
</dbReference>
<protein>
    <submittedName>
        <fullName evidence="5">Fatty acid repression protein 2</fullName>
    </submittedName>
</protein>
<evidence type="ECO:0000313" key="5">
    <source>
        <dbReference type="EMBL" id="EUJ28640.1"/>
    </source>
</evidence>
<organism evidence="5 6">
    <name type="scientific">Listeria grayi FSL F6-1183</name>
    <dbReference type="NCBI Taxonomy" id="1265827"/>
    <lineage>
        <taxon>Bacteria</taxon>
        <taxon>Bacillati</taxon>
        <taxon>Bacillota</taxon>
        <taxon>Bacilli</taxon>
        <taxon>Bacillales</taxon>
        <taxon>Listeriaceae</taxon>
        <taxon>Listeria</taxon>
    </lineage>
</organism>
<dbReference type="InterPro" id="IPR000415">
    <property type="entry name" value="Nitroreductase-like"/>
</dbReference>
<evidence type="ECO:0000256" key="2">
    <source>
        <dbReference type="ARBA" id="ARBA00022490"/>
    </source>
</evidence>
<name>A0A829R755_LISGR</name>
<dbReference type="Pfam" id="PF00881">
    <property type="entry name" value="Nitroreductase"/>
    <property type="match status" value="1"/>
</dbReference>